<comment type="caution">
    <text evidence="1">The sequence shown here is derived from an EMBL/GenBank/DDBJ whole genome shotgun (WGS) entry which is preliminary data.</text>
</comment>
<organism evidence="1 2">
    <name type="scientific">Aphis glycines</name>
    <name type="common">Soybean aphid</name>
    <dbReference type="NCBI Taxonomy" id="307491"/>
    <lineage>
        <taxon>Eukaryota</taxon>
        <taxon>Metazoa</taxon>
        <taxon>Ecdysozoa</taxon>
        <taxon>Arthropoda</taxon>
        <taxon>Hexapoda</taxon>
        <taxon>Insecta</taxon>
        <taxon>Pterygota</taxon>
        <taxon>Neoptera</taxon>
        <taxon>Paraneoptera</taxon>
        <taxon>Hemiptera</taxon>
        <taxon>Sternorrhyncha</taxon>
        <taxon>Aphidomorpha</taxon>
        <taxon>Aphidoidea</taxon>
        <taxon>Aphididae</taxon>
        <taxon>Aphidini</taxon>
        <taxon>Aphis</taxon>
        <taxon>Aphis</taxon>
    </lineage>
</organism>
<keyword evidence="2" id="KW-1185">Reference proteome</keyword>
<protein>
    <submittedName>
        <fullName evidence="1">Uncharacterized protein</fullName>
    </submittedName>
</protein>
<dbReference type="EMBL" id="VYZN01000074">
    <property type="protein sequence ID" value="KAE9523934.1"/>
    <property type="molecule type" value="Genomic_DNA"/>
</dbReference>
<dbReference type="Proteomes" id="UP000475862">
    <property type="component" value="Unassembled WGS sequence"/>
</dbReference>
<evidence type="ECO:0000313" key="2">
    <source>
        <dbReference type="Proteomes" id="UP000475862"/>
    </source>
</evidence>
<gene>
    <name evidence="1" type="ORF">AGLY_015581</name>
</gene>
<evidence type="ECO:0000313" key="1">
    <source>
        <dbReference type="EMBL" id="KAE9523934.1"/>
    </source>
</evidence>
<sequence>MAILLAFWISSEEIKCFSFRKVKSIFYKTARILDYMARIINIGMTGCGRREYPCIYYFIVHTMYNICFVSVFENNLDCPAWTIIDIVDCEKIHLSTLLYNFLSKQQTINTILMLIPNSKTTIFIIIIMNTPRNTLLINQNLLHRLFYNFQTLPNSTQNIFIQDIISNYIIFNKLTQISRCTTDLVKLICGYTDMK</sequence>
<dbReference type="AlphaFoldDB" id="A0A6G0T154"/>
<accession>A0A6G0T154</accession>
<proteinExistence type="predicted"/>
<reference evidence="1 2" key="1">
    <citation type="submission" date="2019-08" db="EMBL/GenBank/DDBJ databases">
        <title>The genome of the soybean aphid Biotype 1, its phylome, world population structure and adaptation to the North American continent.</title>
        <authorList>
            <person name="Giordano R."/>
            <person name="Donthu R.K."/>
            <person name="Hernandez A.G."/>
            <person name="Wright C.L."/>
            <person name="Zimin A.V."/>
        </authorList>
    </citation>
    <scope>NUCLEOTIDE SEQUENCE [LARGE SCALE GENOMIC DNA]</scope>
    <source>
        <tissue evidence="1">Whole aphids</tissue>
    </source>
</reference>
<name>A0A6G0T154_APHGL</name>